<name>A0A644YKN1_9ZZZZ</name>
<keyword evidence="4 6" id="KW-1133">Transmembrane helix</keyword>
<feature type="transmembrane region" description="Helical" evidence="6">
    <location>
        <begin position="262"/>
        <end position="279"/>
    </location>
</feature>
<protein>
    <recommendedName>
        <fullName evidence="8">High-affinity branched-chain amino acid transport system permease protein LivH</fullName>
    </recommendedName>
</protein>
<dbReference type="PANTHER" id="PTHR30482:SF10">
    <property type="entry name" value="HIGH-AFFINITY BRANCHED-CHAIN AMINO ACID TRANSPORT PROTEIN BRAE"/>
    <property type="match status" value="1"/>
</dbReference>
<comment type="caution">
    <text evidence="7">The sequence shown here is derived from an EMBL/GenBank/DDBJ whole genome shotgun (WGS) entry which is preliminary data.</text>
</comment>
<evidence type="ECO:0000313" key="7">
    <source>
        <dbReference type="EMBL" id="MPM29135.1"/>
    </source>
</evidence>
<evidence type="ECO:0000256" key="3">
    <source>
        <dbReference type="ARBA" id="ARBA00022692"/>
    </source>
</evidence>
<dbReference type="Pfam" id="PF02653">
    <property type="entry name" value="BPD_transp_2"/>
    <property type="match status" value="1"/>
</dbReference>
<dbReference type="InterPro" id="IPR001851">
    <property type="entry name" value="ABC_transp_permease"/>
</dbReference>
<feature type="transmembrane region" description="Helical" evidence="6">
    <location>
        <begin position="232"/>
        <end position="256"/>
    </location>
</feature>
<evidence type="ECO:0000256" key="2">
    <source>
        <dbReference type="ARBA" id="ARBA00022475"/>
    </source>
</evidence>
<dbReference type="PANTHER" id="PTHR30482">
    <property type="entry name" value="HIGH-AFFINITY BRANCHED-CHAIN AMINO ACID TRANSPORT SYSTEM PERMEASE"/>
    <property type="match status" value="1"/>
</dbReference>
<proteinExistence type="predicted"/>
<evidence type="ECO:0000256" key="1">
    <source>
        <dbReference type="ARBA" id="ARBA00004651"/>
    </source>
</evidence>
<keyword evidence="5 6" id="KW-0472">Membrane</keyword>
<dbReference type="InterPro" id="IPR043428">
    <property type="entry name" value="LivM-like"/>
</dbReference>
<dbReference type="CDD" id="cd06581">
    <property type="entry name" value="TM_PBP1_LivM_like"/>
    <property type="match status" value="1"/>
</dbReference>
<reference evidence="7" key="1">
    <citation type="submission" date="2019-08" db="EMBL/GenBank/DDBJ databases">
        <authorList>
            <person name="Kucharzyk K."/>
            <person name="Murdoch R.W."/>
            <person name="Higgins S."/>
            <person name="Loffler F."/>
        </authorList>
    </citation>
    <scope>NUCLEOTIDE SEQUENCE</scope>
</reference>
<feature type="transmembrane region" description="Helical" evidence="6">
    <location>
        <begin position="41"/>
        <end position="67"/>
    </location>
</feature>
<organism evidence="7">
    <name type="scientific">bioreactor metagenome</name>
    <dbReference type="NCBI Taxonomy" id="1076179"/>
    <lineage>
        <taxon>unclassified sequences</taxon>
        <taxon>metagenomes</taxon>
        <taxon>ecological metagenomes</taxon>
    </lineage>
</organism>
<feature type="transmembrane region" description="Helical" evidence="6">
    <location>
        <begin position="79"/>
        <end position="102"/>
    </location>
</feature>
<dbReference type="EMBL" id="VSSQ01005433">
    <property type="protein sequence ID" value="MPM29135.1"/>
    <property type="molecule type" value="Genomic_DNA"/>
</dbReference>
<evidence type="ECO:0000256" key="6">
    <source>
        <dbReference type="SAM" id="Phobius"/>
    </source>
</evidence>
<feature type="transmembrane region" description="Helical" evidence="6">
    <location>
        <begin position="145"/>
        <end position="163"/>
    </location>
</feature>
<evidence type="ECO:0000256" key="4">
    <source>
        <dbReference type="ARBA" id="ARBA00022989"/>
    </source>
</evidence>
<dbReference type="GO" id="GO:0005886">
    <property type="term" value="C:plasma membrane"/>
    <property type="evidence" value="ECO:0007669"/>
    <property type="project" value="UniProtKB-SubCell"/>
</dbReference>
<evidence type="ECO:0000256" key="5">
    <source>
        <dbReference type="ARBA" id="ARBA00023136"/>
    </source>
</evidence>
<keyword evidence="2" id="KW-1003">Cell membrane</keyword>
<dbReference type="GO" id="GO:0015658">
    <property type="term" value="F:branched-chain amino acid transmembrane transporter activity"/>
    <property type="evidence" value="ECO:0007669"/>
    <property type="project" value="InterPro"/>
</dbReference>
<dbReference type="AlphaFoldDB" id="A0A644YKN1"/>
<comment type="subcellular location">
    <subcellularLocation>
        <location evidence="1">Cell membrane</location>
        <topology evidence="1">Multi-pass membrane protein</topology>
    </subcellularLocation>
</comment>
<accession>A0A644YKN1</accession>
<sequence>MFWGVVLAVGIAIEVLGSTGVFNGYVMQVIELMGINSILVASLNLINGFLGEFAIGHAGFMASGAYISAIGTVMFHIPFALAMLIGGIFTAILAYLIGIPAFKTSGDYLAVITLGFNMIIVNLLNNIDYIGGPRGMVGLPKSTNFIWVFSIAVLTIVVLRNLIYSNYGRTWISIREDGIAAEMMGINVIKSKLIAFAVSGFFAGLAGAMWGHMMQYINPSSFTYVKSTDMLIMLYLGGVSSLSGSVLGAVLLTGLLEGLRSLGVWRMVISPLILIIIMLRRPQGIMGNREPRALLPKEASVPKDEVKKSKRRLVSISQLISLRKGG</sequence>
<feature type="transmembrane region" description="Helical" evidence="6">
    <location>
        <begin position="193"/>
        <end position="211"/>
    </location>
</feature>
<gene>
    <name evidence="7" type="ORF">SDC9_75674</name>
</gene>
<feature type="transmembrane region" description="Helical" evidence="6">
    <location>
        <begin position="108"/>
        <end position="124"/>
    </location>
</feature>
<keyword evidence="3 6" id="KW-0812">Transmembrane</keyword>
<evidence type="ECO:0008006" key="8">
    <source>
        <dbReference type="Google" id="ProtNLM"/>
    </source>
</evidence>